<accession>A0ABP5SMR3</accession>
<dbReference type="Proteomes" id="UP001501218">
    <property type="component" value="Unassembled WGS sequence"/>
</dbReference>
<dbReference type="Gene3D" id="3.30.1050.10">
    <property type="entry name" value="SCP2 sterol-binding domain"/>
    <property type="match status" value="1"/>
</dbReference>
<dbReference type="InterPro" id="IPR036527">
    <property type="entry name" value="SCP2_sterol-bd_dom_sf"/>
</dbReference>
<evidence type="ECO:0000313" key="3">
    <source>
        <dbReference type="Proteomes" id="UP001501218"/>
    </source>
</evidence>
<protein>
    <recommendedName>
        <fullName evidence="1">SCP2 domain-containing protein</fullName>
    </recommendedName>
</protein>
<dbReference type="SUPFAM" id="SSF55718">
    <property type="entry name" value="SCP-like"/>
    <property type="match status" value="1"/>
</dbReference>
<dbReference type="Pfam" id="PF02036">
    <property type="entry name" value="SCP2"/>
    <property type="match status" value="1"/>
</dbReference>
<comment type="caution">
    <text evidence="2">The sequence shown here is derived from an EMBL/GenBank/DDBJ whole genome shotgun (WGS) entry which is preliminary data.</text>
</comment>
<dbReference type="InterPro" id="IPR003033">
    <property type="entry name" value="SCP2_sterol-bd_dom"/>
</dbReference>
<feature type="domain" description="SCP2" evidence="1">
    <location>
        <begin position="93"/>
        <end position="175"/>
    </location>
</feature>
<sequence>MPRPQDDPITALGETDPKRLGRDEFVTLLEAASAPDGDGTGLSALPPEQFARIVSRATSEQLKAVLGRPELREKILEEVFRRMREHYTGGEAAGTVRWRVDTGDDLLRWECELAGGECTVSKGSTAGEPRTTLTMPPLEFIKLAAGNTSPGKLLMTGRLKVSGDLTFAAALPKLFRIPQP</sequence>
<reference evidence="3" key="1">
    <citation type="journal article" date="2019" name="Int. J. Syst. Evol. Microbiol.">
        <title>The Global Catalogue of Microorganisms (GCM) 10K type strain sequencing project: providing services to taxonomists for standard genome sequencing and annotation.</title>
        <authorList>
            <consortium name="The Broad Institute Genomics Platform"/>
            <consortium name="The Broad Institute Genome Sequencing Center for Infectious Disease"/>
            <person name="Wu L."/>
            <person name="Ma J."/>
        </authorList>
    </citation>
    <scope>NUCLEOTIDE SEQUENCE [LARGE SCALE GENOMIC DNA]</scope>
    <source>
        <strain evidence="3">JCM 16221</strain>
    </source>
</reference>
<name>A0ABP5SMR3_9PSEU</name>
<dbReference type="EMBL" id="BAAARA010000002">
    <property type="protein sequence ID" value="GAA2334897.1"/>
    <property type="molecule type" value="Genomic_DNA"/>
</dbReference>
<proteinExistence type="predicted"/>
<evidence type="ECO:0000313" key="2">
    <source>
        <dbReference type="EMBL" id="GAA2334897.1"/>
    </source>
</evidence>
<evidence type="ECO:0000259" key="1">
    <source>
        <dbReference type="Pfam" id="PF02036"/>
    </source>
</evidence>
<keyword evidence="3" id="KW-1185">Reference proteome</keyword>
<organism evidence="2 3">
    <name type="scientific">Saccharopolyspora halophila</name>
    <dbReference type="NCBI Taxonomy" id="405551"/>
    <lineage>
        <taxon>Bacteria</taxon>
        <taxon>Bacillati</taxon>
        <taxon>Actinomycetota</taxon>
        <taxon>Actinomycetes</taxon>
        <taxon>Pseudonocardiales</taxon>
        <taxon>Pseudonocardiaceae</taxon>
        <taxon>Saccharopolyspora</taxon>
    </lineage>
</organism>
<gene>
    <name evidence="2" type="ORF">GCM10009854_08350</name>
</gene>